<name>A0A1Y5PB33_9MYCO</name>
<proteinExistence type="predicted"/>
<evidence type="ECO:0000313" key="1">
    <source>
        <dbReference type="EMBL" id="SBS75893.1"/>
    </source>
</evidence>
<protein>
    <submittedName>
        <fullName evidence="1">Uncharacterized protein</fullName>
    </submittedName>
</protein>
<organism evidence="1">
    <name type="scientific">uncultured Mycobacterium sp</name>
    <dbReference type="NCBI Taxonomy" id="171292"/>
    <lineage>
        <taxon>Bacteria</taxon>
        <taxon>Bacillati</taxon>
        <taxon>Actinomycetota</taxon>
        <taxon>Actinomycetes</taxon>
        <taxon>Mycobacteriales</taxon>
        <taxon>Mycobacteriaceae</taxon>
        <taxon>Mycobacterium</taxon>
        <taxon>environmental samples</taxon>
    </lineage>
</organism>
<gene>
    <name evidence="1" type="ORF">MHPYR_280061</name>
</gene>
<dbReference type="EMBL" id="FLQS01000021">
    <property type="protein sequence ID" value="SBS75893.1"/>
    <property type="molecule type" value="Genomic_DNA"/>
</dbReference>
<reference evidence="1" key="1">
    <citation type="submission" date="2016-03" db="EMBL/GenBank/DDBJ databases">
        <authorList>
            <person name="Ploux O."/>
        </authorList>
    </citation>
    <scope>NUCLEOTIDE SEQUENCE</scope>
    <source>
        <strain evidence="1">UC10</strain>
    </source>
</reference>
<accession>A0A1Y5PB33</accession>
<sequence length="56" mass="6066">MWARRLALLGALFLVVMQYGWNELADSAKFVVAYPEGVGESWNAGAAGHFFAAHPA</sequence>
<dbReference type="AlphaFoldDB" id="A0A1Y5PB33"/>